<feature type="transmembrane region" description="Helical" evidence="8">
    <location>
        <begin position="64"/>
        <end position="81"/>
    </location>
</feature>
<feature type="transmembrane region" description="Helical" evidence="8">
    <location>
        <begin position="29"/>
        <end position="52"/>
    </location>
</feature>
<proteinExistence type="inferred from homology"/>
<dbReference type="RefSeq" id="WP_015597639.1">
    <property type="nucleotide sequence ID" value="NC_021172.1"/>
</dbReference>
<name>N0B287_9HYPH</name>
<dbReference type="HOGENOM" id="CLU_024920_0_1_5"/>
<keyword evidence="5 8" id="KW-1133">Transmembrane helix</keyword>
<keyword evidence="11" id="KW-1185">Reference proteome</keyword>
<accession>N0B287</accession>
<organism evidence="10 11">
    <name type="scientific">Hyphomicrobium denitrificans 1NES1</name>
    <dbReference type="NCBI Taxonomy" id="670307"/>
    <lineage>
        <taxon>Bacteria</taxon>
        <taxon>Pseudomonadati</taxon>
        <taxon>Pseudomonadota</taxon>
        <taxon>Alphaproteobacteria</taxon>
        <taxon>Hyphomicrobiales</taxon>
        <taxon>Hyphomicrobiaceae</taxon>
        <taxon>Hyphomicrobium</taxon>
    </lineage>
</organism>
<comment type="similarity">
    <text evidence="2">Belongs to the bacterial sugar transferase family.</text>
</comment>
<dbReference type="Proteomes" id="UP000005952">
    <property type="component" value="Chromosome"/>
</dbReference>
<comment type="subcellular location">
    <subcellularLocation>
        <location evidence="1">Membrane</location>
        <topology evidence="1">Multi-pass membrane protein</topology>
    </subcellularLocation>
</comment>
<dbReference type="Pfam" id="PF02397">
    <property type="entry name" value="Bac_transf"/>
    <property type="match status" value="1"/>
</dbReference>
<feature type="transmembrane region" description="Helical" evidence="8">
    <location>
        <begin position="299"/>
        <end position="320"/>
    </location>
</feature>
<dbReference type="NCBIfam" id="TIGR03023">
    <property type="entry name" value="WcaJ_sugtrans"/>
    <property type="match status" value="1"/>
</dbReference>
<dbReference type="PANTHER" id="PTHR30576:SF0">
    <property type="entry name" value="UNDECAPRENYL-PHOSPHATE N-ACETYLGALACTOSAMINYL 1-PHOSPHATE TRANSFERASE-RELATED"/>
    <property type="match status" value="1"/>
</dbReference>
<dbReference type="Pfam" id="PF13727">
    <property type="entry name" value="CoA_binding_3"/>
    <property type="match status" value="1"/>
</dbReference>
<dbReference type="GO" id="GO:0000271">
    <property type="term" value="P:polysaccharide biosynthetic process"/>
    <property type="evidence" value="ECO:0007669"/>
    <property type="project" value="UniProtKB-KW"/>
</dbReference>
<dbReference type="NCBIfam" id="TIGR03025">
    <property type="entry name" value="EPS_sugtrans"/>
    <property type="match status" value="1"/>
</dbReference>
<dbReference type="InterPro" id="IPR017475">
    <property type="entry name" value="EPS_sugar_tfrase"/>
</dbReference>
<evidence type="ECO:0000256" key="6">
    <source>
        <dbReference type="ARBA" id="ARBA00023136"/>
    </source>
</evidence>
<evidence type="ECO:0000256" key="2">
    <source>
        <dbReference type="ARBA" id="ARBA00006464"/>
    </source>
</evidence>
<dbReference type="InterPro" id="IPR003362">
    <property type="entry name" value="Bact_transf"/>
</dbReference>
<dbReference type="KEGG" id="hdt:HYPDE_29648"/>
<keyword evidence="4 8" id="KW-0812">Transmembrane</keyword>
<evidence type="ECO:0000259" key="9">
    <source>
        <dbReference type="Pfam" id="PF02397"/>
    </source>
</evidence>
<dbReference type="GO" id="GO:0016020">
    <property type="term" value="C:membrane"/>
    <property type="evidence" value="ECO:0007669"/>
    <property type="project" value="UniProtKB-SubCell"/>
</dbReference>
<evidence type="ECO:0000256" key="7">
    <source>
        <dbReference type="ARBA" id="ARBA00023169"/>
    </source>
</evidence>
<feature type="domain" description="Bacterial sugar transferase" evidence="9">
    <location>
        <begin position="294"/>
        <end position="478"/>
    </location>
</feature>
<sequence>MADSRADVEFDGLQRPTIWRDIFSKFDTCIALIAIAETASVIFAAYAAKLVYFGIFLHLEQPDWPYLAPAGLLALIAHLFLKQAGLYDIDTINDVTVPYGKIWGALATSFLVLLGILYVLKFADWYSRGWFLSWFALSSVVLVAVRIAAMGRVRQLVERGFLRQRIALYGTHEFVNAVRSEAENADRSLAIEGFFISKPMGIRLSDPAIDDSLYDLKAAIARRQFDTVIICLPASEAACIHSSVRELASYSTDLLLCTELNRYPVTIQGARNFGQLRTSVVNLVPLSERNRLLKSLTDLIVAGIALVLLAPFLALVALAIKLDSPGPVLFRQRRYGQNNRVFRIFKFRTMTVAEDGQNVEQAKRNDSRVTRVGWFLRRTSIDELPQLINVLKGEMSIVGPRPHALAHDMIFEQQQDRFSQRRRVLPGLTGWAQVNGFRGATRTPKDIQDRLQYDLYYIENWSIWLDLEIMVRTILVLFRGAY</sequence>
<dbReference type="OrthoDB" id="9808602at2"/>
<dbReference type="EMBL" id="CP005587">
    <property type="protein sequence ID" value="AGK57604.1"/>
    <property type="molecule type" value="Genomic_DNA"/>
</dbReference>
<dbReference type="PANTHER" id="PTHR30576">
    <property type="entry name" value="COLANIC BIOSYNTHESIS UDP-GLUCOSE LIPID CARRIER TRANSFERASE"/>
    <property type="match status" value="1"/>
</dbReference>
<dbReference type="GO" id="GO:0016780">
    <property type="term" value="F:phosphotransferase activity, for other substituted phosphate groups"/>
    <property type="evidence" value="ECO:0007669"/>
    <property type="project" value="TreeGrafter"/>
</dbReference>
<evidence type="ECO:0000256" key="3">
    <source>
        <dbReference type="ARBA" id="ARBA00022679"/>
    </source>
</evidence>
<evidence type="ECO:0000256" key="8">
    <source>
        <dbReference type="SAM" id="Phobius"/>
    </source>
</evidence>
<evidence type="ECO:0000313" key="11">
    <source>
        <dbReference type="Proteomes" id="UP000005952"/>
    </source>
</evidence>
<reference evidence="10 11" key="1">
    <citation type="journal article" date="2013" name="Genome Announc.">
        <title>Genome sequences for three denitrifying bacterial strains isolated from a uranium- and nitrate-contaminated subsurface environment.</title>
        <authorList>
            <person name="Venkatramanan R."/>
            <person name="Prakash O."/>
            <person name="Woyke T."/>
            <person name="Chain P."/>
            <person name="Goodwin L.A."/>
            <person name="Watson D."/>
            <person name="Brooks S."/>
            <person name="Kostka J.E."/>
            <person name="Green S.J."/>
        </authorList>
    </citation>
    <scope>NUCLEOTIDE SEQUENCE [LARGE SCALE GENOMIC DNA]</scope>
    <source>
        <strain evidence="10 11">1NES1</strain>
    </source>
</reference>
<evidence type="ECO:0000313" key="10">
    <source>
        <dbReference type="EMBL" id="AGK57604.1"/>
    </source>
</evidence>
<keyword evidence="7" id="KW-0270">Exopolysaccharide synthesis</keyword>
<evidence type="ECO:0000256" key="1">
    <source>
        <dbReference type="ARBA" id="ARBA00004141"/>
    </source>
</evidence>
<dbReference type="AlphaFoldDB" id="N0B287"/>
<evidence type="ECO:0000256" key="5">
    <source>
        <dbReference type="ARBA" id="ARBA00022989"/>
    </source>
</evidence>
<gene>
    <name evidence="10" type="ORF">HYPDE_29648</name>
</gene>
<feature type="transmembrane region" description="Helical" evidence="8">
    <location>
        <begin position="102"/>
        <end position="123"/>
    </location>
</feature>
<keyword evidence="3 10" id="KW-0808">Transferase</keyword>
<dbReference type="STRING" id="670307.HYPDE_29648"/>
<evidence type="ECO:0000256" key="4">
    <source>
        <dbReference type="ARBA" id="ARBA00022692"/>
    </source>
</evidence>
<dbReference type="InterPro" id="IPR017473">
    <property type="entry name" value="Undecaprenyl-P_gluc_Ptfrase"/>
</dbReference>
<keyword evidence="6 8" id="KW-0472">Membrane</keyword>
<dbReference type="eggNOG" id="COG2148">
    <property type="taxonomic scope" value="Bacteria"/>
</dbReference>
<feature type="transmembrane region" description="Helical" evidence="8">
    <location>
        <begin position="129"/>
        <end position="149"/>
    </location>
</feature>
<protein>
    <submittedName>
        <fullName evidence="10">Exopolysaccharide biosynthesis polyprenyl glycosylphosphotransferase</fullName>
    </submittedName>
</protein>